<evidence type="ECO:0000256" key="1">
    <source>
        <dbReference type="ARBA" id="ARBA00004141"/>
    </source>
</evidence>
<evidence type="ECO:0000259" key="6">
    <source>
        <dbReference type="PROSITE" id="PS50801"/>
    </source>
</evidence>
<comment type="subcellular location">
    <subcellularLocation>
        <location evidence="1">Membrane</location>
        <topology evidence="1">Multi-pass membrane protein</topology>
    </subcellularLocation>
</comment>
<feature type="transmembrane region" description="Helical" evidence="5">
    <location>
        <begin position="72"/>
        <end position="92"/>
    </location>
</feature>
<dbReference type="Pfam" id="PF01740">
    <property type="entry name" value="STAS"/>
    <property type="match status" value="1"/>
</dbReference>
<evidence type="ECO:0000256" key="4">
    <source>
        <dbReference type="ARBA" id="ARBA00023136"/>
    </source>
</evidence>
<evidence type="ECO:0000313" key="7">
    <source>
        <dbReference type="EMBL" id="KKN41835.1"/>
    </source>
</evidence>
<organism evidence="7">
    <name type="scientific">marine sediment metagenome</name>
    <dbReference type="NCBI Taxonomy" id="412755"/>
    <lineage>
        <taxon>unclassified sequences</taxon>
        <taxon>metagenomes</taxon>
        <taxon>ecological metagenomes</taxon>
    </lineage>
</organism>
<dbReference type="SUPFAM" id="SSF52091">
    <property type="entry name" value="SpoIIaa-like"/>
    <property type="match status" value="1"/>
</dbReference>
<dbReference type="InterPro" id="IPR036513">
    <property type="entry name" value="STAS_dom_sf"/>
</dbReference>
<dbReference type="InterPro" id="IPR001902">
    <property type="entry name" value="SLC26A/SulP_fam"/>
</dbReference>
<comment type="caution">
    <text evidence="7">The sequence shown here is derived from an EMBL/GenBank/DDBJ whole genome shotgun (WGS) entry which is preliminary data.</text>
</comment>
<proteinExistence type="predicted"/>
<keyword evidence="2 5" id="KW-0812">Transmembrane</keyword>
<evidence type="ECO:0000256" key="5">
    <source>
        <dbReference type="SAM" id="Phobius"/>
    </source>
</evidence>
<feature type="domain" description="STAS" evidence="6">
    <location>
        <begin position="439"/>
        <end position="554"/>
    </location>
</feature>
<feature type="transmembrane region" description="Helical" evidence="5">
    <location>
        <begin position="326"/>
        <end position="347"/>
    </location>
</feature>
<sequence>MHRFFPFLQWLPTYKKGWFAKDLVAGLTVGILLVPQGMAYAMIAGMPPVYGLYAALVPILVYALLGTSRQLGIGPVAMDSLLVAAGLSTLALTGVENYIAMALLLAFMVGVIQFLLGLLRMGFLVRFISRPVISGFTSAAAIIIIFSQLKHFFGVNIPLSDQFQKTITNVFLAIPETNGYDLMIGLGGIALIVLFNRWSKRIPAILVVVVFGILVVYAFRLDTYGVHIVGDVPGGLPSFSLPEFSWPKLKGLFSMAIALALIGYTEAIGIGKAIEEKKNVATIDPNQELLALGSANMLGALFQSYLASASFSRSAINDSAGAKSPVASLVSMALVALTLLFFTHLFYYLPNAALASIIMVSVVGLINIAYPKVLWQYRKDEFVVLLVTFLFTLTVGLPEGILLGVLLSLLIMVYRTSQPHFVVLGNLKGSDYYRNVDRFSGDIELRSDLLMLRFDSQLYFGNKDYFKKQLFRYIDAKGDGLKGVILNAEPINYIDSTAVEMLANAILEIQERDIKFLVASAIGPTRDIIFNSRIIDVLPKEHLFGRTKEAVDYFDNPESLTQLGKKVAQESR</sequence>
<dbReference type="EMBL" id="LAZR01001621">
    <property type="protein sequence ID" value="KKN41835.1"/>
    <property type="molecule type" value="Genomic_DNA"/>
</dbReference>
<dbReference type="GO" id="GO:0016020">
    <property type="term" value="C:membrane"/>
    <property type="evidence" value="ECO:0007669"/>
    <property type="project" value="UniProtKB-SubCell"/>
</dbReference>
<name>A0A0F9QCY0_9ZZZZ</name>
<dbReference type="PANTHER" id="PTHR11814">
    <property type="entry name" value="SULFATE TRANSPORTER"/>
    <property type="match status" value="1"/>
</dbReference>
<gene>
    <name evidence="7" type="ORF">LCGC14_0719260</name>
</gene>
<accession>A0A0F9QCY0</accession>
<dbReference type="InterPro" id="IPR002645">
    <property type="entry name" value="STAS_dom"/>
</dbReference>
<reference evidence="7" key="1">
    <citation type="journal article" date="2015" name="Nature">
        <title>Complex archaea that bridge the gap between prokaryotes and eukaryotes.</title>
        <authorList>
            <person name="Spang A."/>
            <person name="Saw J.H."/>
            <person name="Jorgensen S.L."/>
            <person name="Zaremba-Niedzwiedzka K."/>
            <person name="Martijn J."/>
            <person name="Lind A.E."/>
            <person name="van Eijk R."/>
            <person name="Schleper C."/>
            <person name="Guy L."/>
            <person name="Ettema T.J."/>
        </authorList>
    </citation>
    <scope>NUCLEOTIDE SEQUENCE</scope>
</reference>
<dbReference type="PROSITE" id="PS50801">
    <property type="entry name" value="STAS"/>
    <property type="match status" value="1"/>
</dbReference>
<dbReference type="Pfam" id="PF00916">
    <property type="entry name" value="Sulfate_transp"/>
    <property type="match status" value="1"/>
</dbReference>
<feature type="transmembrane region" description="Helical" evidence="5">
    <location>
        <begin position="202"/>
        <end position="219"/>
    </location>
</feature>
<feature type="transmembrane region" description="Helical" evidence="5">
    <location>
        <begin position="353"/>
        <end position="370"/>
    </location>
</feature>
<keyword evidence="4 5" id="KW-0472">Membrane</keyword>
<dbReference type="PROSITE" id="PS01130">
    <property type="entry name" value="SLC26A"/>
    <property type="match status" value="1"/>
</dbReference>
<dbReference type="NCBIfam" id="TIGR00815">
    <property type="entry name" value="sulP"/>
    <property type="match status" value="1"/>
</dbReference>
<feature type="transmembrane region" description="Helical" evidence="5">
    <location>
        <begin position="382"/>
        <end position="414"/>
    </location>
</feature>
<dbReference type="Gene3D" id="3.30.750.24">
    <property type="entry name" value="STAS domain"/>
    <property type="match status" value="1"/>
</dbReference>
<dbReference type="InterPro" id="IPR011547">
    <property type="entry name" value="SLC26A/SulP_dom"/>
</dbReference>
<feature type="transmembrane region" description="Helical" evidence="5">
    <location>
        <begin position="131"/>
        <end position="149"/>
    </location>
</feature>
<evidence type="ECO:0000256" key="2">
    <source>
        <dbReference type="ARBA" id="ARBA00022692"/>
    </source>
</evidence>
<dbReference type="InterPro" id="IPR018045">
    <property type="entry name" value="S04_transporter_CS"/>
</dbReference>
<keyword evidence="3 5" id="KW-1133">Transmembrane helix</keyword>
<evidence type="ECO:0000256" key="3">
    <source>
        <dbReference type="ARBA" id="ARBA00022989"/>
    </source>
</evidence>
<dbReference type="GO" id="GO:0008271">
    <property type="term" value="F:secondary active sulfate transmembrane transporter activity"/>
    <property type="evidence" value="ECO:0007669"/>
    <property type="project" value="InterPro"/>
</dbReference>
<dbReference type="CDD" id="cd07042">
    <property type="entry name" value="STAS_SulP_like_sulfate_transporter"/>
    <property type="match status" value="1"/>
</dbReference>
<dbReference type="AlphaFoldDB" id="A0A0F9QCY0"/>
<feature type="transmembrane region" description="Helical" evidence="5">
    <location>
        <begin position="98"/>
        <end position="119"/>
    </location>
</feature>
<feature type="transmembrane region" description="Helical" evidence="5">
    <location>
        <begin position="49"/>
        <end position="65"/>
    </location>
</feature>
<feature type="transmembrane region" description="Helical" evidence="5">
    <location>
        <begin position="251"/>
        <end position="270"/>
    </location>
</feature>
<feature type="transmembrane region" description="Helical" evidence="5">
    <location>
        <begin position="179"/>
        <end position="195"/>
    </location>
</feature>
<protein>
    <recommendedName>
        <fullName evidence="6">STAS domain-containing protein</fullName>
    </recommendedName>
</protein>